<dbReference type="PROSITE" id="PS51257">
    <property type="entry name" value="PROKAR_LIPOPROTEIN"/>
    <property type="match status" value="1"/>
</dbReference>
<evidence type="ECO:0000313" key="3">
    <source>
        <dbReference type="Proteomes" id="UP000256431"/>
    </source>
</evidence>
<proteinExistence type="predicted"/>
<keyword evidence="3" id="KW-1185">Reference proteome</keyword>
<name>A0A3D8H4U4_9GAMM</name>
<feature type="domain" description="DUF4397" evidence="1">
    <location>
        <begin position="32"/>
        <end position="147"/>
    </location>
</feature>
<dbReference type="InterPro" id="IPR025510">
    <property type="entry name" value="DUF4397"/>
</dbReference>
<protein>
    <submittedName>
        <fullName evidence="2">DUF4397 domain-containing protein</fullName>
    </submittedName>
</protein>
<sequence length="471" mass="47946">MKTKYALPMVLAGSVVLSGCWLDDDDDPATTSVRVLHASSDAPAVNVRVNGDVVVPGADYKQAAVLTPGAGLADIAVDGLLPSGATATVISADGVSLRADTNYDVIAVGKVGDETIEPLILTDDGARDDANSARLRVVHLSPEAETVAAGPVDVYVTAFGDPLPAEATFSFSFKESVGPLELPASDDYQIRVTAAGSNGVVFDSGQIGLPVGSDLLVGAVDNTVFGSSPVSLLVLNGAEVSELLDIGTGAGIRAVHNSSAPTPNVDIYLNEEPDGSPAATDLAFGETVPGAPSTGEYVPLDAGDNRVAVTATGVTASTAIDATLNFANGDLNTVVAAGVLAEGLDALVFADNNRRIATEAKLRVIHGAIEAPTVDVFLIPTDAGGAENTLIGNSMPALDDFNYAESSGYLGVAEGNYVVFITSADGATVLYKSPSLNLEVGGVYTAIARLNEGPESVATVTLMDDFVPVIE</sequence>
<evidence type="ECO:0000313" key="2">
    <source>
        <dbReference type="EMBL" id="RDU41753.1"/>
    </source>
</evidence>
<evidence type="ECO:0000259" key="1">
    <source>
        <dbReference type="Pfam" id="PF14344"/>
    </source>
</evidence>
<dbReference type="AlphaFoldDB" id="A0A3D8H4U4"/>
<dbReference type="EMBL" id="QRDH01000002">
    <property type="protein sequence ID" value="RDU41753.1"/>
    <property type="molecule type" value="Genomic_DNA"/>
</dbReference>
<comment type="caution">
    <text evidence="2">The sequence shown here is derived from an EMBL/GenBank/DDBJ whole genome shotgun (WGS) entry which is preliminary data.</text>
</comment>
<gene>
    <name evidence="2" type="ORF">DXI23_05395</name>
</gene>
<accession>A0A3D8H4U4</accession>
<dbReference type="RefSeq" id="WP_104270194.1">
    <property type="nucleotide sequence ID" value="NZ_PSSW01000002.1"/>
</dbReference>
<dbReference type="Proteomes" id="UP000256431">
    <property type="component" value="Unassembled WGS sequence"/>
</dbReference>
<dbReference type="Pfam" id="PF14344">
    <property type="entry name" value="DUF4397"/>
    <property type="match status" value="2"/>
</dbReference>
<reference evidence="2 3" key="1">
    <citation type="submission" date="2018-08" db="EMBL/GenBank/DDBJ databases">
        <title>Genome sequence of Marinobacter flavimaris KCTC 12185.</title>
        <authorList>
            <person name="Chun J."/>
            <person name="Kim B.-Y."/>
            <person name="Choi S.-B."/>
            <person name="Kwak M.-J."/>
        </authorList>
    </citation>
    <scope>NUCLEOTIDE SEQUENCE [LARGE SCALE GENOMIC DNA]</scope>
    <source>
        <strain evidence="2 3">KCTC 12185</strain>
    </source>
</reference>
<feature type="domain" description="DUF4397" evidence="1">
    <location>
        <begin position="252"/>
        <end position="376"/>
    </location>
</feature>
<organism evidence="2 3">
    <name type="scientific">Marinobacter flavimaris</name>
    <dbReference type="NCBI Taxonomy" id="262076"/>
    <lineage>
        <taxon>Bacteria</taxon>
        <taxon>Pseudomonadati</taxon>
        <taxon>Pseudomonadota</taxon>
        <taxon>Gammaproteobacteria</taxon>
        <taxon>Pseudomonadales</taxon>
        <taxon>Marinobacteraceae</taxon>
        <taxon>Marinobacter</taxon>
    </lineage>
</organism>